<name>A0ABD3V905_SINWO</name>
<dbReference type="Proteomes" id="UP001634394">
    <property type="component" value="Unassembled WGS sequence"/>
</dbReference>
<dbReference type="AlphaFoldDB" id="A0ABD3V905"/>
<keyword evidence="3" id="KW-1185">Reference proteome</keyword>
<comment type="caution">
    <text evidence="2">The sequence shown here is derived from an EMBL/GenBank/DDBJ whole genome shotgun (WGS) entry which is preliminary data.</text>
</comment>
<evidence type="ECO:0000313" key="3">
    <source>
        <dbReference type="Proteomes" id="UP001634394"/>
    </source>
</evidence>
<dbReference type="EMBL" id="JBJQND010000013">
    <property type="protein sequence ID" value="KAL3858057.1"/>
    <property type="molecule type" value="Genomic_DNA"/>
</dbReference>
<organism evidence="2 3">
    <name type="scientific">Sinanodonta woodiana</name>
    <name type="common">Chinese pond mussel</name>
    <name type="synonym">Anodonta woodiana</name>
    <dbReference type="NCBI Taxonomy" id="1069815"/>
    <lineage>
        <taxon>Eukaryota</taxon>
        <taxon>Metazoa</taxon>
        <taxon>Spiralia</taxon>
        <taxon>Lophotrochozoa</taxon>
        <taxon>Mollusca</taxon>
        <taxon>Bivalvia</taxon>
        <taxon>Autobranchia</taxon>
        <taxon>Heteroconchia</taxon>
        <taxon>Palaeoheterodonta</taxon>
        <taxon>Unionida</taxon>
        <taxon>Unionoidea</taxon>
        <taxon>Unionidae</taxon>
        <taxon>Unioninae</taxon>
        <taxon>Sinanodonta</taxon>
    </lineage>
</organism>
<gene>
    <name evidence="2" type="ORF">ACJMK2_012673</name>
</gene>
<feature type="region of interest" description="Disordered" evidence="1">
    <location>
        <begin position="142"/>
        <end position="200"/>
    </location>
</feature>
<sequence>MVLWHSSSSEKEIDLRDIVRKFQGIKGSGISVDTDHKSNFSFEEQTESLVARGSDPSRCKSLMSSGSIKPTDMNNVLDSTHYIPFKGMLKVAEWLLNLNTANMSKVCEDYQVFISSPTSREEQDTEISAICKYVSKIRSDQGSGFFKSRRDTSEVSLPPEKSNSNIDDDLSKSDLGYISSSDNGDIDQMTTSSFTSSGRGTISLNSSECPWSQRYTNNDIHEILNDM</sequence>
<feature type="compositionally biased region" description="Low complexity" evidence="1">
    <location>
        <begin position="190"/>
        <end position="200"/>
    </location>
</feature>
<reference evidence="2 3" key="1">
    <citation type="submission" date="2024-11" db="EMBL/GenBank/DDBJ databases">
        <title>Chromosome-level genome assembly of the freshwater bivalve Anodonta woodiana.</title>
        <authorList>
            <person name="Chen X."/>
        </authorList>
    </citation>
    <scope>NUCLEOTIDE SEQUENCE [LARGE SCALE GENOMIC DNA]</scope>
    <source>
        <strain evidence="2">MN2024</strain>
        <tissue evidence="2">Gills</tissue>
    </source>
</reference>
<evidence type="ECO:0000313" key="2">
    <source>
        <dbReference type="EMBL" id="KAL3858057.1"/>
    </source>
</evidence>
<accession>A0ABD3V905</accession>
<proteinExistence type="predicted"/>
<evidence type="ECO:0008006" key="4">
    <source>
        <dbReference type="Google" id="ProtNLM"/>
    </source>
</evidence>
<protein>
    <recommendedName>
        <fullName evidence="4">DEP domain-containing protein</fullName>
    </recommendedName>
</protein>
<evidence type="ECO:0000256" key="1">
    <source>
        <dbReference type="SAM" id="MobiDB-lite"/>
    </source>
</evidence>